<evidence type="ECO:0000256" key="1">
    <source>
        <dbReference type="ARBA" id="ARBA00006484"/>
    </source>
</evidence>
<gene>
    <name evidence="2" type="ORF">MTR64_07885</name>
</gene>
<sequence>MKRFEGKVAIITGASTGLGPVMARMMADEGAKLVLAARRLELVEEAVAAIGEQALAVRADVTDEADVAAMVEAAMSRWGQVDVMLNNAAVPGTDKYIWEQTVDNFLDTYKVDCMAAMLCTREVLNRSMMARRTGSIVNFSSSAGWDGMVRKSHYSAAKGALRILTKTIAREVGEYGIRCNCVVPGAIGTDLMLNYMKRVADEQGRSVEEIEAGIVAPLPLKTFSTPEDVARLALFLASDEARTITGQSVNVDAGLVMS</sequence>
<keyword evidence="3" id="KW-1185">Reference proteome</keyword>
<dbReference type="Pfam" id="PF13561">
    <property type="entry name" value="adh_short_C2"/>
    <property type="match status" value="1"/>
</dbReference>
<comment type="similarity">
    <text evidence="1">Belongs to the short-chain dehydrogenases/reductases (SDR) family.</text>
</comment>
<dbReference type="InterPro" id="IPR020904">
    <property type="entry name" value="Sc_DH/Rdtase_CS"/>
</dbReference>
<dbReference type="CDD" id="cd05233">
    <property type="entry name" value="SDR_c"/>
    <property type="match status" value="1"/>
</dbReference>
<dbReference type="NCBIfam" id="NF005559">
    <property type="entry name" value="PRK07231.1"/>
    <property type="match status" value="1"/>
</dbReference>
<comment type="caution">
    <text evidence="2">The sequence shown here is derived from an EMBL/GenBank/DDBJ whole genome shotgun (WGS) entry which is preliminary data.</text>
</comment>
<dbReference type="PROSITE" id="PS00061">
    <property type="entry name" value="ADH_SHORT"/>
    <property type="match status" value="1"/>
</dbReference>
<dbReference type="GO" id="GO:0047936">
    <property type="term" value="F:glucose 1-dehydrogenase [NAD(P)+] activity"/>
    <property type="evidence" value="ECO:0007669"/>
    <property type="project" value="UniProtKB-EC"/>
</dbReference>
<dbReference type="InterPro" id="IPR002347">
    <property type="entry name" value="SDR_fam"/>
</dbReference>
<evidence type="ECO:0000313" key="3">
    <source>
        <dbReference type="Proteomes" id="UP001162880"/>
    </source>
</evidence>
<accession>A0ABT0B097</accession>
<dbReference type="EMBL" id="JALHLE010000009">
    <property type="protein sequence ID" value="MCJ2178478.1"/>
    <property type="molecule type" value="Genomic_DNA"/>
</dbReference>
<name>A0ABT0B097_9SPHN</name>
<keyword evidence="2" id="KW-0560">Oxidoreductase</keyword>
<dbReference type="PANTHER" id="PTHR42760">
    <property type="entry name" value="SHORT-CHAIN DEHYDROGENASES/REDUCTASES FAMILY MEMBER"/>
    <property type="match status" value="1"/>
</dbReference>
<proteinExistence type="inferred from homology"/>
<dbReference type="EC" id="1.1.1.47" evidence="2"/>
<dbReference type="PRINTS" id="PR00081">
    <property type="entry name" value="GDHRDH"/>
</dbReference>
<protein>
    <submittedName>
        <fullName evidence="2">Glucose 1-dehydrogenase</fullName>
        <ecNumber evidence="2">1.1.1.47</ecNumber>
    </submittedName>
</protein>
<dbReference type="PRINTS" id="PR00080">
    <property type="entry name" value="SDRFAMILY"/>
</dbReference>
<dbReference type="Proteomes" id="UP001162880">
    <property type="component" value="Unassembled WGS sequence"/>
</dbReference>
<organism evidence="2 3">
    <name type="scientific">Novosphingobium album</name>
    <name type="common">ex Hu et al. 2023</name>
    <dbReference type="NCBI Taxonomy" id="2930093"/>
    <lineage>
        <taxon>Bacteria</taxon>
        <taxon>Pseudomonadati</taxon>
        <taxon>Pseudomonadota</taxon>
        <taxon>Alphaproteobacteria</taxon>
        <taxon>Sphingomonadales</taxon>
        <taxon>Sphingomonadaceae</taxon>
        <taxon>Novosphingobium</taxon>
    </lineage>
</organism>
<dbReference type="Gene3D" id="3.40.50.720">
    <property type="entry name" value="NAD(P)-binding Rossmann-like Domain"/>
    <property type="match status" value="1"/>
</dbReference>
<dbReference type="SUPFAM" id="SSF51735">
    <property type="entry name" value="NAD(P)-binding Rossmann-fold domains"/>
    <property type="match status" value="1"/>
</dbReference>
<reference evidence="2" key="1">
    <citation type="submission" date="2022-03" db="EMBL/GenBank/DDBJ databases">
        <title>Identification of a novel bacterium isolated from mangrove sediments.</title>
        <authorList>
            <person name="Pan X."/>
        </authorList>
    </citation>
    <scope>NUCLEOTIDE SEQUENCE</scope>
    <source>
        <strain evidence="2">B2580</strain>
    </source>
</reference>
<dbReference type="RefSeq" id="WP_243992559.1">
    <property type="nucleotide sequence ID" value="NZ_JALHLE010000009.1"/>
</dbReference>
<evidence type="ECO:0000313" key="2">
    <source>
        <dbReference type="EMBL" id="MCJ2178478.1"/>
    </source>
</evidence>
<dbReference type="PANTHER" id="PTHR42760:SF40">
    <property type="entry name" value="3-OXOACYL-[ACYL-CARRIER-PROTEIN] REDUCTASE, CHLOROPLASTIC"/>
    <property type="match status" value="1"/>
</dbReference>
<dbReference type="InterPro" id="IPR036291">
    <property type="entry name" value="NAD(P)-bd_dom_sf"/>
</dbReference>